<feature type="compositionally biased region" description="Polar residues" evidence="1">
    <location>
        <begin position="131"/>
        <end position="141"/>
    </location>
</feature>
<dbReference type="Proteomes" id="UP000271098">
    <property type="component" value="Unassembled WGS sequence"/>
</dbReference>
<name>A0A3P6RVL4_9BILA</name>
<gene>
    <name evidence="2" type="ORF">GPUH_LOCUS7396</name>
</gene>
<proteinExistence type="predicted"/>
<feature type="compositionally biased region" description="Polar residues" evidence="1">
    <location>
        <begin position="148"/>
        <end position="157"/>
    </location>
</feature>
<evidence type="ECO:0000313" key="3">
    <source>
        <dbReference type="Proteomes" id="UP000271098"/>
    </source>
</evidence>
<organism evidence="2 3">
    <name type="scientific">Gongylonema pulchrum</name>
    <dbReference type="NCBI Taxonomy" id="637853"/>
    <lineage>
        <taxon>Eukaryota</taxon>
        <taxon>Metazoa</taxon>
        <taxon>Ecdysozoa</taxon>
        <taxon>Nematoda</taxon>
        <taxon>Chromadorea</taxon>
        <taxon>Rhabditida</taxon>
        <taxon>Spirurina</taxon>
        <taxon>Spiruromorpha</taxon>
        <taxon>Spiruroidea</taxon>
        <taxon>Gongylonematidae</taxon>
        <taxon>Gongylonema</taxon>
    </lineage>
</organism>
<protein>
    <submittedName>
        <fullName evidence="2">Uncharacterized protein</fullName>
    </submittedName>
</protein>
<dbReference type="EMBL" id="UYRT01019062">
    <property type="protein sequence ID" value="VDK58185.1"/>
    <property type="molecule type" value="Genomic_DNA"/>
</dbReference>
<feature type="region of interest" description="Disordered" evidence="1">
    <location>
        <begin position="127"/>
        <end position="157"/>
    </location>
</feature>
<accession>A0A3P6RVL4</accession>
<keyword evidence="3" id="KW-1185">Reference proteome</keyword>
<sequence length="175" mass="19364">MAVSGEVVGLQPVNSRVTHPERLTAYQQLYTKQVTATTRTNTEPLTIDPSSFGRNMITINMRPSAEDNTKFNHQASSGATTIKSSFTAPIKHLNSTHLNNHTREFPEERVGPSPFLDEFGNALSALLPDRQYNNPNPYQSESPRERTSSSGAASFTRLNQNKPVADSIFSNLPIF</sequence>
<dbReference type="AlphaFoldDB" id="A0A3P6RVL4"/>
<evidence type="ECO:0000313" key="2">
    <source>
        <dbReference type="EMBL" id="VDK58185.1"/>
    </source>
</evidence>
<reference evidence="2 3" key="1">
    <citation type="submission" date="2018-11" db="EMBL/GenBank/DDBJ databases">
        <authorList>
            <consortium name="Pathogen Informatics"/>
        </authorList>
    </citation>
    <scope>NUCLEOTIDE SEQUENCE [LARGE SCALE GENOMIC DNA]</scope>
</reference>
<evidence type="ECO:0000256" key="1">
    <source>
        <dbReference type="SAM" id="MobiDB-lite"/>
    </source>
</evidence>